<proteinExistence type="predicted"/>
<sequence length="124" mass="13557">MPDEWFGVTGTQEGKKSHDRIAVLQDGRVIAMGKYYLQQADFFHADGHAAGCEAINVRVPDLRMIEYVLNVQFVYENDNMCTYPIYGAVNKKISGNVVGMTLLGADDQAIGGTLHVEVIAIGPP</sequence>
<name>X1IXE8_9ZZZZ</name>
<evidence type="ECO:0000313" key="1">
    <source>
        <dbReference type="EMBL" id="GAH73915.1"/>
    </source>
</evidence>
<protein>
    <submittedName>
        <fullName evidence="1">Uncharacterized protein</fullName>
    </submittedName>
</protein>
<reference evidence="1" key="1">
    <citation type="journal article" date="2014" name="Front. Microbiol.">
        <title>High frequency of phylogenetically diverse reductive dehalogenase-homologous genes in deep subseafloor sedimentary metagenomes.</title>
        <authorList>
            <person name="Kawai M."/>
            <person name="Futagami T."/>
            <person name="Toyoda A."/>
            <person name="Takaki Y."/>
            <person name="Nishi S."/>
            <person name="Hori S."/>
            <person name="Arai W."/>
            <person name="Tsubouchi T."/>
            <person name="Morono Y."/>
            <person name="Uchiyama I."/>
            <person name="Ito T."/>
            <person name="Fujiyama A."/>
            <person name="Inagaki F."/>
            <person name="Takami H."/>
        </authorList>
    </citation>
    <scope>NUCLEOTIDE SEQUENCE</scope>
    <source>
        <strain evidence="1">Expedition CK06-06</strain>
    </source>
</reference>
<accession>X1IXE8</accession>
<dbReference type="AlphaFoldDB" id="X1IXE8"/>
<comment type="caution">
    <text evidence="1">The sequence shown here is derived from an EMBL/GenBank/DDBJ whole genome shotgun (WGS) entry which is preliminary data.</text>
</comment>
<gene>
    <name evidence="1" type="ORF">S03H2_43885</name>
</gene>
<organism evidence="1">
    <name type="scientific">marine sediment metagenome</name>
    <dbReference type="NCBI Taxonomy" id="412755"/>
    <lineage>
        <taxon>unclassified sequences</taxon>
        <taxon>metagenomes</taxon>
        <taxon>ecological metagenomes</taxon>
    </lineage>
</organism>
<dbReference type="EMBL" id="BARU01027414">
    <property type="protein sequence ID" value="GAH73915.1"/>
    <property type="molecule type" value="Genomic_DNA"/>
</dbReference>